<dbReference type="KEGG" id="cre:CHLRE_06g290050v5"/>
<name>A0A2K3DQC5_CHLRE</name>
<dbReference type="Proteomes" id="UP000006906">
    <property type="component" value="Chromosome 6"/>
</dbReference>
<feature type="compositionally biased region" description="Low complexity" evidence="1">
    <location>
        <begin position="1206"/>
        <end position="1216"/>
    </location>
</feature>
<feature type="region of interest" description="Disordered" evidence="1">
    <location>
        <begin position="1340"/>
        <end position="1403"/>
    </location>
</feature>
<feature type="region of interest" description="Disordered" evidence="1">
    <location>
        <begin position="921"/>
        <end position="941"/>
    </location>
</feature>
<dbReference type="GeneID" id="66053804"/>
<sequence length="1670" mass="167031">MALSLQSWMRYTQEPGSGPAPAAAAAPEVRLRHTLLAQGVAAAACLAFVARMLATPVAGTRERHPQAGTAAVMLPLRGPLLLAAIALAALLWQRWSRRQGDGRTAARSLDAAAAAASAPCPSAAAARSAATEASQGPHRAAGAGNMIVAPAVTAQHAARDAPHGTQREQQPPPGARLDAKAGGAKGHNRVPVVAPGSAAAAAAPGIAARGVPRPGGNRRLYRGCLAASRLAAATPLAAAPATRPPAAGGSAPATAAAGAGSSNSGASVLLLSSDGQRPVQQGQESEEVLRAGAAAVTATPAGGRGSVPLRVVAMPPRRLAAITAAAAAEAGCGCSSAGSTGSSALHDADFSSLPSCSTCGSCSCSSSGSCGGGSGSSSGRGSAGSGSSLSQRSSVHLLAQEVELLQAAAGAGAAGAVAVAVALRELSPLASRPLDEEGYADVDAESGLLSPRLLDCMLHTSAAAASAGPGAARRPSAASGDGTASAVAAAGGAAVARSAAGPDAGDRMLTRFVRHHHHHHQQQQEQQQQQQQQETQQETQKVQGQVRQQTQQPRSPACTGSQPPQPAGSPGAAGSGPRAYSPRTALQTMRIKISGGAEPEMIPPGYEQRVATVTAAAGLRLEGVCVRRGCIEVTIDATAWPAAALAACTLSHPPRVSGSLSAQRLRAADVVSVLQLPKRGGGGGGYPVEVLSEPVTAVAAGKAAAAAIEGIRRSGDGRDVRRPLAAADQSPVWRLEQPPPAAPPPPRAALLDAQPYVIGLQQPTAAALDVAPAPPHDDLAAVLTGLLPGAAAAAAPPQCVTLAVLAWSSDGAVPELTARFRGVSLPLTAHLVPCDPPSPVQLQPQPQPQPQPQLQPQPDQQLHLEPQSQPQLPANEVRPALQHGPATGEDRATTTATAAAGTTATVMETAAVMAAVSATLTSDSDNDGDGDEEGSVHGGALGLGVGGRSTCSVLLSGSGGVSAADGPLHGGYFFTGGVTVTLPLPGPTPPAPGLLLLEARPAGSTSAGANSYSGSGGGGGGGGSGSLEAAASALLMAAAPPQSSSSSAPLPLPPPQSLAPSPLDSEPVFVLCLDDVDVAGELQALLAGLVGLEGAELSGAGAGGNVAAGAGSRVVGSAEFLEQVDGLLCDLSVFFSRAAAVLAPAPAAAAAVPAGAAGRTAAPPVPVPVPELRRIIELGEHLASWLQQLLPHPDPDPQQASEADGQQQQQQRQQQQHRPGSPVASGGLAATMRRMRRDLRGLRQRLAEAEQGAEAQAEAEQEAAAQAEEAAVQVWESEAGAEARAPGDGGTQAAAEAAIVAAAVEEAGAVAEAEDEAEAVAAMAEAMDVWKAADNADAAAAAKDAGPEAASVKSVEGPTFQHRHPQFHGTPGVAPAGAAPTASASAAAAAPPAPPQPRSATSLAAAARRLPGAWVAASAALSEPGYQAYLTEYCAWQCPVTDGMGILCVGGLLARTWSEPGWAERPLGALLLHGAPCLLTLASSAVTCGAAPFMHRQQWAQLVRRCMVPRYMSFCLGLVLGTLYEAVLGLDLPPAIVAYHARLPDVIMGEAVVLWLTMVVMPPTAFLMAAVRIPAHFAMWRTVGTHASAARAAADALLLAAISVAVNAAMHVVLYAQYRRRMRRQLRGQGGRAAAAAGVAARAREELHGLEQQGPAGSGAAASPVREKTE</sequence>
<feature type="region of interest" description="Disordered" evidence="1">
    <location>
        <begin position="155"/>
        <end position="191"/>
    </location>
</feature>
<keyword evidence="2" id="KW-1133">Transmembrane helix</keyword>
<evidence type="ECO:0000256" key="1">
    <source>
        <dbReference type="SAM" id="MobiDB-lite"/>
    </source>
</evidence>
<feature type="region of interest" description="Disordered" evidence="1">
    <location>
        <begin position="515"/>
        <end position="580"/>
    </location>
</feature>
<dbReference type="Gramene" id="PNW82697">
    <property type="protein sequence ID" value="PNW82697"/>
    <property type="gene ID" value="CHLRE_06g290050v5"/>
</dbReference>
<evidence type="ECO:0000256" key="2">
    <source>
        <dbReference type="SAM" id="Phobius"/>
    </source>
</evidence>
<dbReference type="OrthoDB" id="541369at2759"/>
<feature type="compositionally biased region" description="Low complexity" evidence="1">
    <location>
        <begin position="1369"/>
        <end position="1390"/>
    </location>
</feature>
<feature type="compositionally biased region" description="Low complexity" evidence="1">
    <location>
        <begin position="1654"/>
        <end position="1664"/>
    </location>
</feature>
<feature type="region of interest" description="Disordered" evidence="1">
    <location>
        <begin position="834"/>
        <end position="862"/>
    </location>
</feature>
<feature type="transmembrane region" description="Helical" evidence="2">
    <location>
        <begin position="1511"/>
        <end position="1530"/>
    </location>
</feature>
<feature type="compositionally biased region" description="Low complexity" evidence="1">
    <location>
        <begin position="1340"/>
        <end position="1350"/>
    </location>
</feature>
<feature type="compositionally biased region" description="Basic and acidic residues" evidence="1">
    <location>
        <begin position="157"/>
        <end position="166"/>
    </location>
</feature>
<reference evidence="3 4" key="1">
    <citation type="journal article" date="2007" name="Science">
        <title>The Chlamydomonas genome reveals the evolution of key animal and plant functions.</title>
        <authorList>
            <person name="Merchant S.S."/>
            <person name="Prochnik S.E."/>
            <person name="Vallon O."/>
            <person name="Harris E.H."/>
            <person name="Karpowicz S.J."/>
            <person name="Witman G.B."/>
            <person name="Terry A."/>
            <person name="Salamov A."/>
            <person name="Fritz-Laylin L.K."/>
            <person name="Marechal-Drouard L."/>
            <person name="Marshall W.F."/>
            <person name="Qu L.H."/>
            <person name="Nelson D.R."/>
            <person name="Sanderfoot A.A."/>
            <person name="Spalding M.H."/>
            <person name="Kapitonov V.V."/>
            <person name="Ren Q."/>
            <person name="Ferris P."/>
            <person name="Lindquist E."/>
            <person name="Shapiro H."/>
            <person name="Lucas S.M."/>
            <person name="Grimwood J."/>
            <person name="Schmutz J."/>
            <person name="Cardol P."/>
            <person name="Cerutti H."/>
            <person name="Chanfreau G."/>
            <person name="Chen C.L."/>
            <person name="Cognat V."/>
            <person name="Croft M.T."/>
            <person name="Dent R."/>
            <person name="Dutcher S."/>
            <person name="Fernandez E."/>
            <person name="Fukuzawa H."/>
            <person name="Gonzalez-Ballester D."/>
            <person name="Gonzalez-Halphen D."/>
            <person name="Hallmann A."/>
            <person name="Hanikenne M."/>
            <person name="Hippler M."/>
            <person name="Inwood W."/>
            <person name="Jabbari K."/>
            <person name="Kalanon M."/>
            <person name="Kuras R."/>
            <person name="Lefebvre P.A."/>
            <person name="Lemaire S.D."/>
            <person name="Lobanov A.V."/>
            <person name="Lohr M."/>
            <person name="Manuell A."/>
            <person name="Meier I."/>
            <person name="Mets L."/>
            <person name="Mittag M."/>
            <person name="Mittelmeier T."/>
            <person name="Moroney J.V."/>
            <person name="Moseley J."/>
            <person name="Napoli C."/>
            <person name="Nedelcu A.M."/>
            <person name="Niyogi K."/>
            <person name="Novoselov S.V."/>
            <person name="Paulsen I.T."/>
            <person name="Pazour G."/>
            <person name="Purton S."/>
            <person name="Ral J.P."/>
            <person name="Riano-Pachon D.M."/>
            <person name="Riekhof W."/>
            <person name="Rymarquis L."/>
            <person name="Schroda M."/>
            <person name="Stern D."/>
            <person name="Umen J."/>
            <person name="Willows R."/>
            <person name="Wilson N."/>
            <person name="Zimmer S.L."/>
            <person name="Allmer J."/>
            <person name="Balk J."/>
            <person name="Bisova K."/>
            <person name="Chen C.J."/>
            <person name="Elias M."/>
            <person name="Gendler K."/>
            <person name="Hauser C."/>
            <person name="Lamb M.R."/>
            <person name="Ledford H."/>
            <person name="Long J.C."/>
            <person name="Minagawa J."/>
            <person name="Page M.D."/>
            <person name="Pan J."/>
            <person name="Pootakham W."/>
            <person name="Roje S."/>
            <person name="Rose A."/>
            <person name="Stahlberg E."/>
            <person name="Terauchi A.M."/>
            <person name="Yang P."/>
            <person name="Ball S."/>
            <person name="Bowler C."/>
            <person name="Dieckmann C.L."/>
            <person name="Gladyshev V.N."/>
            <person name="Green P."/>
            <person name="Jorgensen R."/>
            <person name="Mayfield S."/>
            <person name="Mueller-Roeber B."/>
            <person name="Rajamani S."/>
            <person name="Sayre R.T."/>
            <person name="Brokstein P."/>
            <person name="Dubchak I."/>
            <person name="Goodstein D."/>
            <person name="Hornick L."/>
            <person name="Huang Y.W."/>
            <person name="Jhaveri J."/>
            <person name="Luo Y."/>
            <person name="Martinez D."/>
            <person name="Ngau W.C."/>
            <person name="Otillar B."/>
            <person name="Poliakov A."/>
            <person name="Porter A."/>
            <person name="Szajkowski L."/>
            <person name="Werner G."/>
            <person name="Zhou K."/>
            <person name="Grigoriev I.V."/>
            <person name="Rokhsar D.S."/>
            <person name="Grossman A.R."/>
        </authorList>
    </citation>
    <scope>NUCLEOTIDE SEQUENCE [LARGE SCALE GENOMIC DNA]</scope>
    <source>
        <strain evidence="4">CC-503</strain>
    </source>
</reference>
<organism evidence="3 4">
    <name type="scientific">Chlamydomonas reinhardtii</name>
    <name type="common">Chlamydomonas smithii</name>
    <dbReference type="NCBI Taxonomy" id="3055"/>
    <lineage>
        <taxon>Eukaryota</taxon>
        <taxon>Viridiplantae</taxon>
        <taxon>Chlorophyta</taxon>
        <taxon>core chlorophytes</taxon>
        <taxon>Chlorophyceae</taxon>
        <taxon>CS clade</taxon>
        <taxon>Chlamydomonadales</taxon>
        <taxon>Chlamydomonadaceae</taxon>
        <taxon>Chlamydomonas</taxon>
    </lineage>
</organism>
<dbReference type="InParanoid" id="A0A2K3DQC5"/>
<keyword evidence="4" id="KW-1185">Reference proteome</keyword>
<feature type="transmembrane region" description="Helical" evidence="2">
    <location>
        <begin position="1551"/>
        <end position="1573"/>
    </location>
</feature>
<feature type="compositionally biased region" description="Low complexity" evidence="1">
    <location>
        <begin position="1249"/>
        <end position="1270"/>
    </location>
</feature>
<feature type="compositionally biased region" description="Low complexity" evidence="1">
    <location>
        <begin position="568"/>
        <end position="577"/>
    </location>
</feature>
<evidence type="ECO:0000313" key="3">
    <source>
        <dbReference type="EMBL" id="PNW82697.1"/>
    </source>
</evidence>
<proteinExistence type="predicted"/>
<dbReference type="GO" id="GO:0005829">
    <property type="term" value="C:cytosol"/>
    <property type="evidence" value="ECO:0000318"/>
    <property type="project" value="GO_Central"/>
</dbReference>
<evidence type="ECO:0000313" key="4">
    <source>
        <dbReference type="Proteomes" id="UP000006906"/>
    </source>
</evidence>
<feature type="region of interest" description="Disordered" evidence="1">
    <location>
        <begin position="1647"/>
        <end position="1670"/>
    </location>
</feature>
<dbReference type="EMBL" id="CM008967">
    <property type="protein sequence ID" value="PNW82697.1"/>
    <property type="molecule type" value="Genomic_DNA"/>
</dbReference>
<feature type="compositionally biased region" description="Acidic residues" evidence="1">
    <location>
        <begin position="924"/>
        <end position="933"/>
    </location>
</feature>
<dbReference type="PANTHER" id="PTHR10019">
    <property type="entry name" value="SNF5"/>
    <property type="match status" value="1"/>
</dbReference>
<feature type="compositionally biased region" description="Low complexity" evidence="1">
    <location>
        <begin position="523"/>
        <end position="552"/>
    </location>
</feature>
<feature type="compositionally biased region" description="Pro residues" evidence="1">
    <location>
        <begin position="834"/>
        <end position="855"/>
    </location>
</feature>
<feature type="region of interest" description="Disordered" evidence="1">
    <location>
        <begin position="1189"/>
        <end position="1230"/>
    </location>
</feature>
<feature type="transmembrane region" description="Helical" evidence="2">
    <location>
        <begin position="1593"/>
        <end position="1616"/>
    </location>
</feature>
<feature type="region of interest" description="Disordered" evidence="1">
    <location>
        <begin position="240"/>
        <end position="259"/>
    </location>
</feature>
<keyword evidence="2" id="KW-0472">Membrane</keyword>
<protein>
    <submittedName>
        <fullName evidence="3">Uncharacterized protein</fullName>
    </submittedName>
</protein>
<feature type="region of interest" description="Disordered" evidence="1">
    <location>
        <begin position="1246"/>
        <end position="1270"/>
    </location>
</feature>
<accession>A0A2K3DQC5</accession>
<keyword evidence="2" id="KW-0812">Transmembrane</keyword>
<gene>
    <name evidence="3" type="ORF">CHLRE_06g290050v5</name>
</gene>
<dbReference type="RefSeq" id="XP_042924113.1">
    <property type="nucleotide sequence ID" value="XM_043063407.1"/>
</dbReference>